<evidence type="ECO:0000313" key="2">
    <source>
        <dbReference type="EMBL" id="KAF5385211.1"/>
    </source>
</evidence>
<dbReference type="AlphaFoldDB" id="A0A8H5HLC7"/>
<keyword evidence="3" id="KW-1185">Reference proteome</keyword>
<organism evidence="2 3">
    <name type="scientific">Tricholomella constricta</name>
    <dbReference type="NCBI Taxonomy" id="117010"/>
    <lineage>
        <taxon>Eukaryota</taxon>
        <taxon>Fungi</taxon>
        <taxon>Dikarya</taxon>
        <taxon>Basidiomycota</taxon>
        <taxon>Agaricomycotina</taxon>
        <taxon>Agaricomycetes</taxon>
        <taxon>Agaricomycetidae</taxon>
        <taxon>Agaricales</taxon>
        <taxon>Tricholomatineae</taxon>
        <taxon>Lyophyllaceae</taxon>
        <taxon>Tricholomella</taxon>
    </lineage>
</organism>
<sequence>MVGRMLTRLINSKKTRTVTLLDNVINNYTGSQYLRTAGRVLCDIWESFRQLTAASSGTYRSSISRTRQTAAKRYAKTEEAYKSNPRLMPRVKDSTTPKEKVQFVTKDGRPSMKFVDVGGHFIEVYERLRRIAESERKAKINARKAEENKAAALERRAVEDNLTVSLRCLCMPVAITTYYIRLSINILFNVCLFVGDVDVVIDGQVGVTLEAGIFLGSDVMRVIHYTLPINSRRLGLRCMQMSNACIHQRPTNIVHIHTERVG</sequence>
<name>A0A8H5HLC7_9AGAR</name>
<dbReference type="EMBL" id="JAACJP010000004">
    <property type="protein sequence ID" value="KAF5385211.1"/>
    <property type="molecule type" value="Genomic_DNA"/>
</dbReference>
<reference evidence="2 3" key="1">
    <citation type="journal article" date="2020" name="ISME J.">
        <title>Uncovering the hidden diversity of litter-decomposition mechanisms in mushroom-forming fungi.</title>
        <authorList>
            <person name="Floudas D."/>
            <person name="Bentzer J."/>
            <person name="Ahren D."/>
            <person name="Johansson T."/>
            <person name="Persson P."/>
            <person name="Tunlid A."/>
        </authorList>
    </citation>
    <scope>NUCLEOTIDE SEQUENCE [LARGE SCALE GENOMIC DNA]</scope>
    <source>
        <strain evidence="2 3">CBS 661.87</strain>
    </source>
</reference>
<feature type="coiled-coil region" evidence="1">
    <location>
        <begin position="128"/>
        <end position="156"/>
    </location>
</feature>
<gene>
    <name evidence="2" type="ORF">D9615_001119</name>
</gene>
<comment type="caution">
    <text evidence="2">The sequence shown here is derived from an EMBL/GenBank/DDBJ whole genome shotgun (WGS) entry which is preliminary data.</text>
</comment>
<evidence type="ECO:0000256" key="1">
    <source>
        <dbReference type="SAM" id="Coils"/>
    </source>
</evidence>
<evidence type="ECO:0000313" key="3">
    <source>
        <dbReference type="Proteomes" id="UP000565441"/>
    </source>
</evidence>
<dbReference type="OrthoDB" id="10052321at2759"/>
<dbReference type="Proteomes" id="UP000565441">
    <property type="component" value="Unassembled WGS sequence"/>
</dbReference>
<accession>A0A8H5HLC7</accession>
<keyword evidence="1" id="KW-0175">Coiled coil</keyword>
<proteinExistence type="predicted"/>
<protein>
    <submittedName>
        <fullName evidence="2">Uncharacterized protein</fullName>
    </submittedName>
</protein>